<keyword evidence="7" id="KW-0539">Nucleus</keyword>
<evidence type="ECO:0000256" key="6">
    <source>
        <dbReference type="ARBA" id="ARBA00023163"/>
    </source>
</evidence>
<keyword evidence="11" id="KW-1185">Reference proteome</keyword>
<evidence type="ECO:0000256" key="4">
    <source>
        <dbReference type="ARBA" id="ARBA00022833"/>
    </source>
</evidence>
<reference evidence="10" key="1">
    <citation type="journal article" date="2020" name="bioRxiv">
        <title>Hybrid origin of Populus tomentosa Carr. identified through genome sequencing and phylogenomic analysis.</title>
        <authorList>
            <person name="An X."/>
            <person name="Gao K."/>
            <person name="Chen Z."/>
            <person name="Li J."/>
            <person name="Yang X."/>
            <person name="Yang X."/>
            <person name="Zhou J."/>
            <person name="Guo T."/>
            <person name="Zhao T."/>
            <person name="Huang S."/>
            <person name="Miao D."/>
            <person name="Khan W.U."/>
            <person name="Rao P."/>
            <person name="Ye M."/>
            <person name="Lei B."/>
            <person name="Liao W."/>
            <person name="Wang J."/>
            <person name="Ji L."/>
            <person name="Li Y."/>
            <person name="Guo B."/>
            <person name="Mustafa N.S."/>
            <person name="Li S."/>
            <person name="Yun Q."/>
            <person name="Keller S.R."/>
            <person name="Mao J."/>
            <person name="Zhang R."/>
            <person name="Strauss S.H."/>
        </authorList>
    </citation>
    <scope>NUCLEOTIDE SEQUENCE</scope>
    <source>
        <strain evidence="10">GM15</strain>
        <tissue evidence="10">Leaf</tissue>
    </source>
</reference>
<name>A0A8X8DA90_POPTO</name>
<organism evidence="10 11">
    <name type="scientific">Populus tomentosa</name>
    <name type="common">Chinese white poplar</name>
    <dbReference type="NCBI Taxonomy" id="118781"/>
    <lineage>
        <taxon>Eukaryota</taxon>
        <taxon>Viridiplantae</taxon>
        <taxon>Streptophyta</taxon>
        <taxon>Embryophyta</taxon>
        <taxon>Tracheophyta</taxon>
        <taxon>Spermatophyta</taxon>
        <taxon>Magnoliopsida</taxon>
        <taxon>eudicotyledons</taxon>
        <taxon>Gunneridae</taxon>
        <taxon>Pentapetalae</taxon>
        <taxon>rosids</taxon>
        <taxon>fabids</taxon>
        <taxon>Malpighiales</taxon>
        <taxon>Salicaceae</taxon>
        <taxon>Saliceae</taxon>
        <taxon>Populus</taxon>
    </lineage>
</organism>
<dbReference type="InterPro" id="IPR052426">
    <property type="entry name" value="Plant_dev_regulator"/>
</dbReference>
<keyword evidence="5" id="KW-0805">Transcription regulation</keyword>
<dbReference type="PANTHER" id="PTHR45801:SF110">
    <property type="entry name" value="TRANSCRIPTIONAL REGULATOR SUPERMAN"/>
    <property type="match status" value="1"/>
</dbReference>
<dbReference type="PROSITE" id="PS50157">
    <property type="entry name" value="ZINC_FINGER_C2H2_2"/>
    <property type="match status" value="1"/>
</dbReference>
<dbReference type="PANTHER" id="PTHR45801">
    <property type="entry name" value="OS07G0101800 PROTEIN"/>
    <property type="match status" value="1"/>
</dbReference>
<evidence type="ECO:0000259" key="9">
    <source>
        <dbReference type="PROSITE" id="PS50157"/>
    </source>
</evidence>
<dbReference type="Pfam" id="PF13912">
    <property type="entry name" value="zf-C2H2_6"/>
    <property type="match status" value="1"/>
</dbReference>
<dbReference type="InterPro" id="IPR013087">
    <property type="entry name" value="Znf_C2H2_type"/>
</dbReference>
<gene>
    <name evidence="10" type="ORF">POTOM_009508</name>
</gene>
<keyword evidence="3 8" id="KW-0863">Zinc-finger</keyword>
<proteinExistence type="predicted"/>
<evidence type="ECO:0000256" key="7">
    <source>
        <dbReference type="ARBA" id="ARBA00023242"/>
    </source>
</evidence>
<accession>A0A8X8DA90</accession>
<dbReference type="Proteomes" id="UP000886885">
    <property type="component" value="Chromosome 2D"/>
</dbReference>
<evidence type="ECO:0000256" key="2">
    <source>
        <dbReference type="ARBA" id="ARBA00022723"/>
    </source>
</evidence>
<evidence type="ECO:0000256" key="1">
    <source>
        <dbReference type="ARBA" id="ARBA00004123"/>
    </source>
</evidence>
<evidence type="ECO:0000256" key="3">
    <source>
        <dbReference type="ARBA" id="ARBA00022771"/>
    </source>
</evidence>
<protein>
    <recommendedName>
        <fullName evidence="9">C2H2-type domain-containing protein</fullName>
    </recommendedName>
</protein>
<dbReference type="EMBL" id="JAAWWB010000004">
    <property type="protein sequence ID" value="KAG6783832.1"/>
    <property type="molecule type" value="Genomic_DNA"/>
</dbReference>
<dbReference type="OrthoDB" id="1708403at2759"/>
<dbReference type="GO" id="GO:0005634">
    <property type="term" value="C:nucleus"/>
    <property type="evidence" value="ECO:0007669"/>
    <property type="project" value="UniProtKB-SubCell"/>
</dbReference>
<dbReference type="GO" id="GO:0008270">
    <property type="term" value="F:zinc ion binding"/>
    <property type="evidence" value="ECO:0007669"/>
    <property type="project" value="UniProtKB-KW"/>
</dbReference>
<comment type="caution">
    <text evidence="10">The sequence shown here is derived from an EMBL/GenBank/DDBJ whole genome shotgun (WGS) entry which is preliminary data.</text>
</comment>
<evidence type="ECO:0000313" key="10">
    <source>
        <dbReference type="EMBL" id="KAG6783832.1"/>
    </source>
</evidence>
<keyword evidence="4" id="KW-0862">Zinc</keyword>
<dbReference type="SMART" id="SM00355">
    <property type="entry name" value="ZnF_C2H2"/>
    <property type="match status" value="1"/>
</dbReference>
<dbReference type="PROSITE" id="PS00028">
    <property type="entry name" value="ZINC_FINGER_C2H2_1"/>
    <property type="match status" value="1"/>
</dbReference>
<sequence length="200" mass="22919">MCVAMDRNYLQKSTTVKDKWEWNNVIFEGEHSTGISWPKRNYSCSFCKREFSSAQALGGHMNVHRRDRARLKQLPSWFFDCPKPTSMSNPKPLPYPSSKFSPYPDHTHDHFFLSPFLASFSSPSYPEKKSIVECPQSINSTRKISDMTAVVGVAELKKNFLQDGDQLKVSRTSGIISLDLEMRCEDPKEVLDLELRLGCF</sequence>
<feature type="domain" description="C2H2-type" evidence="9">
    <location>
        <begin position="42"/>
        <end position="69"/>
    </location>
</feature>
<evidence type="ECO:0000313" key="11">
    <source>
        <dbReference type="Proteomes" id="UP000886885"/>
    </source>
</evidence>
<evidence type="ECO:0000256" key="5">
    <source>
        <dbReference type="ARBA" id="ARBA00023015"/>
    </source>
</evidence>
<keyword evidence="6" id="KW-0804">Transcription</keyword>
<keyword evidence="2" id="KW-0479">Metal-binding</keyword>
<comment type="subcellular location">
    <subcellularLocation>
        <location evidence="1">Nucleus</location>
    </subcellularLocation>
</comment>
<dbReference type="AlphaFoldDB" id="A0A8X8DA90"/>
<evidence type="ECO:0000256" key="8">
    <source>
        <dbReference type="PROSITE-ProRule" id="PRU00042"/>
    </source>
</evidence>